<evidence type="ECO:0000256" key="2">
    <source>
        <dbReference type="ARBA" id="ARBA00003945"/>
    </source>
</evidence>
<comment type="catalytic activity">
    <reaction evidence="14">
        <text>[thioredoxin]-disulfide + 2 reduced [2Fe-2S]-[ferredoxin] + 2 H(+) = [thioredoxin]-dithiol + 2 oxidized [2Fe-2S]-[ferredoxin]</text>
        <dbReference type="Rhea" id="RHEA:42336"/>
        <dbReference type="Rhea" id="RHEA-COMP:10000"/>
        <dbReference type="Rhea" id="RHEA-COMP:10001"/>
        <dbReference type="Rhea" id="RHEA-COMP:10698"/>
        <dbReference type="Rhea" id="RHEA-COMP:10700"/>
        <dbReference type="ChEBI" id="CHEBI:15378"/>
        <dbReference type="ChEBI" id="CHEBI:29950"/>
        <dbReference type="ChEBI" id="CHEBI:33737"/>
        <dbReference type="ChEBI" id="CHEBI:33738"/>
        <dbReference type="ChEBI" id="CHEBI:50058"/>
        <dbReference type="EC" id="1.8.7.2"/>
    </reaction>
</comment>
<evidence type="ECO:0000313" key="17">
    <source>
        <dbReference type="Proteomes" id="UP000734854"/>
    </source>
</evidence>
<sequence>MFDLLEGMPVSSRNAPLHGVTLLPSRKLSSLRYCRSRRLKVRAQEEPSEKSVEIMRKFSEQYAVRSETFFCVDKGVTSVVIKSSTPLRLFPNNRRRLLPRSATSSTFPSLAQSNTASDEEMSKSKLQGTRFSSAFSPSISSTRSSYLDFCPTAVTSDKEDVGVAAWEKEDVKMSALLPGRKKMSPLLPGRRRCRRGCLGEEDVGKIGHEGEEQ</sequence>
<feature type="region of interest" description="Disordered" evidence="15">
    <location>
        <begin position="101"/>
        <end position="126"/>
    </location>
</feature>
<keyword evidence="6" id="KW-0004">4Fe-4S</keyword>
<evidence type="ECO:0000256" key="13">
    <source>
        <dbReference type="ARBA" id="ARBA00030295"/>
    </source>
</evidence>
<evidence type="ECO:0000313" key="16">
    <source>
        <dbReference type="EMBL" id="KAG6499321.1"/>
    </source>
</evidence>
<feature type="compositionally biased region" description="Polar residues" evidence="15">
    <location>
        <begin position="101"/>
        <end position="116"/>
    </location>
</feature>
<evidence type="ECO:0000256" key="14">
    <source>
        <dbReference type="ARBA" id="ARBA00048150"/>
    </source>
</evidence>
<organism evidence="16 17">
    <name type="scientific">Zingiber officinale</name>
    <name type="common">Ginger</name>
    <name type="synonym">Amomum zingiber</name>
    <dbReference type="NCBI Taxonomy" id="94328"/>
    <lineage>
        <taxon>Eukaryota</taxon>
        <taxon>Viridiplantae</taxon>
        <taxon>Streptophyta</taxon>
        <taxon>Embryophyta</taxon>
        <taxon>Tracheophyta</taxon>
        <taxon>Spermatophyta</taxon>
        <taxon>Magnoliopsida</taxon>
        <taxon>Liliopsida</taxon>
        <taxon>Zingiberales</taxon>
        <taxon>Zingiberaceae</taxon>
        <taxon>Zingiber</taxon>
    </lineage>
</organism>
<dbReference type="InterPro" id="IPR004209">
    <property type="entry name" value="FTR_bsu"/>
</dbReference>
<comment type="subunit">
    <text evidence="12">Heterodimer of subunit A (variable subunit) and subunit B (catalytic subunit). Heterodimeric FTR forms a complex with ferredoxin and thioredoxin.</text>
</comment>
<comment type="caution">
    <text evidence="16">The sequence shown here is derived from an EMBL/GenBank/DDBJ whole genome shotgun (WGS) entry which is preliminary data.</text>
</comment>
<dbReference type="GO" id="GO:0051539">
    <property type="term" value="F:4 iron, 4 sulfur cluster binding"/>
    <property type="evidence" value="ECO:0007669"/>
    <property type="project" value="UniProtKB-KW"/>
</dbReference>
<dbReference type="GO" id="GO:0046872">
    <property type="term" value="F:metal ion binding"/>
    <property type="evidence" value="ECO:0007669"/>
    <property type="project" value="UniProtKB-KW"/>
</dbReference>
<accession>A0A8J5G475</accession>
<dbReference type="GO" id="GO:0103012">
    <property type="term" value="F:ferredoxin-thioredoxin reductase activity"/>
    <property type="evidence" value="ECO:0007669"/>
    <property type="project" value="UniProtKB-EC"/>
</dbReference>
<keyword evidence="10" id="KW-0411">Iron-sulfur</keyword>
<evidence type="ECO:0000256" key="5">
    <source>
        <dbReference type="ARBA" id="ARBA00018993"/>
    </source>
</evidence>
<dbReference type="EMBL" id="JACMSC010000011">
    <property type="protein sequence ID" value="KAG6499321.1"/>
    <property type="molecule type" value="Genomic_DNA"/>
</dbReference>
<keyword evidence="9" id="KW-0408">Iron</keyword>
<keyword evidence="8" id="KW-0560">Oxidoreductase</keyword>
<evidence type="ECO:0000256" key="7">
    <source>
        <dbReference type="ARBA" id="ARBA00022723"/>
    </source>
</evidence>
<keyword evidence="17" id="KW-1185">Reference proteome</keyword>
<evidence type="ECO:0000256" key="12">
    <source>
        <dbReference type="ARBA" id="ARBA00026011"/>
    </source>
</evidence>
<evidence type="ECO:0000256" key="1">
    <source>
        <dbReference type="ARBA" id="ARBA00001966"/>
    </source>
</evidence>
<evidence type="ECO:0000256" key="8">
    <source>
        <dbReference type="ARBA" id="ARBA00023002"/>
    </source>
</evidence>
<protein>
    <recommendedName>
        <fullName evidence="5">Ferredoxin-thioredoxin reductase catalytic chain, chloroplastic</fullName>
        <ecNumber evidence="4">1.8.7.2</ecNumber>
    </recommendedName>
    <alternativeName>
        <fullName evidence="13">Ferredoxin-thioredoxin reductase subunit B</fullName>
    </alternativeName>
</protein>
<evidence type="ECO:0000256" key="3">
    <source>
        <dbReference type="ARBA" id="ARBA00007941"/>
    </source>
</evidence>
<comment type="cofactor">
    <cofactor evidence="1">
        <name>[4Fe-4S] cluster</name>
        <dbReference type="ChEBI" id="CHEBI:49883"/>
    </cofactor>
</comment>
<dbReference type="Gene3D" id="3.90.460.10">
    <property type="entry name" value="Ferredoxin thioredoxin reductase catalytic beta subunit"/>
    <property type="match status" value="1"/>
</dbReference>
<evidence type="ECO:0000256" key="15">
    <source>
        <dbReference type="SAM" id="MobiDB-lite"/>
    </source>
</evidence>
<dbReference type="PANTHER" id="PTHR35113">
    <property type="entry name" value="FERREDOXIN-THIOREDOXIN REDUCTASE CATALYTIC CHAIN, CHLOROPLASTIC"/>
    <property type="match status" value="1"/>
</dbReference>
<evidence type="ECO:0000256" key="10">
    <source>
        <dbReference type="ARBA" id="ARBA00023014"/>
    </source>
</evidence>
<reference evidence="16 17" key="1">
    <citation type="submission" date="2020-08" db="EMBL/GenBank/DDBJ databases">
        <title>Plant Genome Project.</title>
        <authorList>
            <person name="Zhang R.-G."/>
        </authorList>
    </citation>
    <scope>NUCLEOTIDE SEQUENCE [LARGE SCALE GENOMIC DNA]</scope>
    <source>
        <tissue evidence="16">Rhizome</tissue>
    </source>
</reference>
<dbReference type="AlphaFoldDB" id="A0A8J5G475"/>
<evidence type="ECO:0000256" key="11">
    <source>
        <dbReference type="ARBA" id="ARBA00023157"/>
    </source>
</evidence>
<dbReference type="PANTHER" id="PTHR35113:SF1">
    <property type="entry name" value="FERREDOXIN-THIOREDOXIN REDUCTASE CATALYTIC CHAIN, CHLOROPLASTIC"/>
    <property type="match status" value="1"/>
</dbReference>
<dbReference type="InterPro" id="IPR036644">
    <property type="entry name" value="FTR_bsu_sf"/>
</dbReference>
<dbReference type="EC" id="1.8.7.2" evidence="4"/>
<comment type="function">
    <text evidence="2">Catalytic subunit of the ferredoxin-thioredoxin reductase (FTR), which catalyzes the two-electron reduction of thioredoxins by the electrons provided by reduced ferredoxin.</text>
</comment>
<evidence type="ECO:0000256" key="4">
    <source>
        <dbReference type="ARBA" id="ARBA00012358"/>
    </source>
</evidence>
<dbReference type="GO" id="GO:0016730">
    <property type="term" value="F:oxidoreductase activity, acting on iron-sulfur proteins as donors"/>
    <property type="evidence" value="ECO:0007669"/>
    <property type="project" value="InterPro"/>
</dbReference>
<evidence type="ECO:0000256" key="9">
    <source>
        <dbReference type="ARBA" id="ARBA00023004"/>
    </source>
</evidence>
<name>A0A8J5G475_ZINOF</name>
<gene>
    <name evidence="16" type="ORF">ZIOFF_039085</name>
</gene>
<proteinExistence type="inferred from homology"/>
<comment type="similarity">
    <text evidence="3">Belongs to the ferredoxin thioredoxin reductase beta subunit family.</text>
</comment>
<keyword evidence="11" id="KW-1015">Disulfide bond</keyword>
<keyword evidence="7" id="KW-0479">Metal-binding</keyword>
<evidence type="ECO:0000256" key="6">
    <source>
        <dbReference type="ARBA" id="ARBA00022485"/>
    </source>
</evidence>
<dbReference type="Proteomes" id="UP000734854">
    <property type="component" value="Unassembled WGS sequence"/>
</dbReference>